<sequence length="312" mass="33928">MPWVDMKSPVCHPGVGTTTVFTGTRTSPSFSSEGQLSTNVPVRCPKRKALDVLDEAPTSKIYLCADQFANLKISAGEKQNFGLPADDGGNTGVQFYTGVKTSKSKCDIEGWQRFRDIENRLDVEVEEDIDLNMGKVRGSKEGPCLKVAEGVLGPAVVNSQILPRRVMEDITKPCMQVVLWKSPGEIIREIAQEEVTKTPSSFSTTITTNVTSINRTTATNRMDTSERYPLSSRDNIMDTTLGAPTLDPISHFQPAPSSSFSSANFLTPPLLPNMVQIPASTHGNISHAAANSTNNGLVDLDMFDSLDDDMQL</sequence>
<name>A0A0B6YFM4_9EUPU</name>
<evidence type="ECO:0000313" key="1">
    <source>
        <dbReference type="EMBL" id="CEK54340.1"/>
    </source>
</evidence>
<reference evidence="1" key="1">
    <citation type="submission" date="2014-12" db="EMBL/GenBank/DDBJ databases">
        <title>Insight into the proteome of Arion vulgaris.</title>
        <authorList>
            <person name="Aradska J."/>
            <person name="Bulat T."/>
            <person name="Smidak R."/>
            <person name="Sarate P."/>
            <person name="Gangsoo J."/>
            <person name="Sialana F."/>
            <person name="Bilban M."/>
            <person name="Lubec G."/>
        </authorList>
    </citation>
    <scope>NUCLEOTIDE SEQUENCE</scope>
    <source>
        <tissue evidence="1">Skin</tissue>
    </source>
</reference>
<gene>
    <name evidence="1" type="primary">ORF22541</name>
</gene>
<proteinExistence type="predicted"/>
<protein>
    <submittedName>
        <fullName evidence="1">Uncharacterized protein</fullName>
    </submittedName>
</protein>
<organism evidence="1">
    <name type="scientific">Arion vulgaris</name>
    <dbReference type="NCBI Taxonomy" id="1028688"/>
    <lineage>
        <taxon>Eukaryota</taxon>
        <taxon>Metazoa</taxon>
        <taxon>Spiralia</taxon>
        <taxon>Lophotrochozoa</taxon>
        <taxon>Mollusca</taxon>
        <taxon>Gastropoda</taxon>
        <taxon>Heterobranchia</taxon>
        <taxon>Euthyneura</taxon>
        <taxon>Panpulmonata</taxon>
        <taxon>Eupulmonata</taxon>
        <taxon>Stylommatophora</taxon>
        <taxon>Helicina</taxon>
        <taxon>Arionoidea</taxon>
        <taxon>Arionidae</taxon>
        <taxon>Arion</taxon>
    </lineage>
</organism>
<dbReference type="AlphaFoldDB" id="A0A0B6YFM4"/>
<accession>A0A0B6YFM4</accession>
<dbReference type="EMBL" id="HACG01007475">
    <property type="protein sequence ID" value="CEK54340.1"/>
    <property type="molecule type" value="Transcribed_RNA"/>
</dbReference>